<protein>
    <submittedName>
        <fullName evidence="1">Phage tail tube protein</fullName>
    </submittedName>
</protein>
<dbReference type="InterPro" id="IPR038628">
    <property type="entry name" value="XkdM-like_sf"/>
</dbReference>
<organism evidence="1 2">
    <name type="scientific">Paenibacillus chibensis</name>
    <dbReference type="NCBI Taxonomy" id="59846"/>
    <lineage>
        <taxon>Bacteria</taxon>
        <taxon>Bacillati</taxon>
        <taxon>Bacillota</taxon>
        <taxon>Bacilli</taxon>
        <taxon>Bacillales</taxon>
        <taxon>Paenibacillaceae</taxon>
        <taxon>Paenibacillus</taxon>
    </lineage>
</organism>
<accession>A0ABU6PSS4</accession>
<keyword evidence="2" id="KW-1185">Reference proteome</keyword>
<dbReference type="SUPFAM" id="SSF69279">
    <property type="entry name" value="Phage tail proteins"/>
    <property type="match status" value="1"/>
</dbReference>
<sequence>MDKANGVVSGNDCMVWINNEIWDEIKSFEWKVTGSFEEVNFLGDPRTYKKYMGYDGEGTVTLNKTKSRGAQLLAEAYKTGIMPDVKIVTKTTNKSTGKSERAVFTGITFSEFGGKSEAKGLLEEELPLSFAEYEFLEFM</sequence>
<evidence type="ECO:0000313" key="2">
    <source>
        <dbReference type="Proteomes" id="UP001343257"/>
    </source>
</evidence>
<dbReference type="RefSeq" id="WP_328277923.1">
    <property type="nucleotide sequence ID" value="NZ_JARTLD010000028.1"/>
</dbReference>
<dbReference type="EMBL" id="JARTLD010000028">
    <property type="protein sequence ID" value="MED5017931.1"/>
    <property type="molecule type" value="Genomic_DNA"/>
</dbReference>
<comment type="caution">
    <text evidence="1">The sequence shown here is derived from an EMBL/GenBank/DDBJ whole genome shotgun (WGS) entry which is preliminary data.</text>
</comment>
<name>A0ABU6PSS4_9BACL</name>
<dbReference type="InterPro" id="IPR018989">
    <property type="entry name" value="DUF2001"/>
</dbReference>
<gene>
    <name evidence="1" type="ORF">P9847_11520</name>
</gene>
<dbReference type="Pfam" id="PF09393">
    <property type="entry name" value="DUF2001"/>
    <property type="match status" value="1"/>
</dbReference>
<evidence type="ECO:0000313" key="1">
    <source>
        <dbReference type="EMBL" id="MED5017931.1"/>
    </source>
</evidence>
<dbReference type="Proteomes" id="UP001343257">
    <property type="component" value="Unassembled WGS sequence"/>
</dbReference>
<reference evidence="1 2" key="1">
    <citation type="submission" date="2023-03" db="EMBL/GenBank/DDBJ databases">
        <title>Bacillus Genome Sequencing.</title>
        <authorList>
            <person name="Dunlap C."/>
        </authorList>
    </citation>
    <scope>NUCLEOTIDE SEQUENCE [LARGE SCALE GENOMIC DNA]</scope>
    <source>
        <strain evidence="1 2">NRS-52</strain>
    </source>
</reference>
<dbReference type="Gene3D" id="2.30.110.40">
    <property type="entry name" value="Phage tail tube protein"/>
    <property type="match status" value="1"/>
</dbReference>
<proteinExistence type="predicted"/>